<proteinExistence type="predicted"/>
<dbReference type="RefSeq" id="WP_158203666.1">
    <property type="nucleotide sequence ID" value="NZ_WSZK01000012.1"/>
</dbReference>
<evidence type="ECO:0000256" key="1">
    <source>
        <dbReference type="SAM" id="Phobius"/>
    </source>
</evidence>
<feature type="transmembrane region" description="Helical" evidence="1">
    <location>
        <begin position="20"/>
        <end position="44"/>
    </location>
</feature>
<feature type="transmembrane region" description="Helical" evidence="1">
    <location>
        <begin position="50"/>
        <end position="67"/>
    </location>
</feature>
<gene>
    <name evidence="2" type="ORF">GQS65_05485</name>
</gene>
<dbReference type="AlphaFoldDB" id="A0A6B0GH88"/>
<reference evidence="2 3" key="1">
    <citation type="submission" date="2019-12" db="EMBL/GenBank/DDBJ databases">
        <title>Halocatena pleomorpha gen. nov. sp. nov., an extremely halophilic archaeon of family Halobacteriaceae isolated from saltpan soil.</title>
        <authorList>
            <person name="Pal Y."/>
            <person name="Verma A."/>
            <person name="Krishnamurthi S."/>
            <person name="Kumar P."/>
        </authorList>
    </citation>
    <scope>NUCLEOTIDE SEQUENCE [LARGE SCALE GENOMIC DNA]</scope>
    <source>
        <strain evidence="2 3">JCM 16495</strain>
    </source>
</reference>
<feature type="transmembrane region" description="Helical" evidence="1">
    <location>
        <begin position="147"/>
        <end position="170"/>
    </location>
</feature>
<evidence type="ECO:0000313" key="2">
    <source>
        <dbReference type="EMBL" id="MWG33950.1"/>
    </source>
</evidence>
<dbReference type="EMBL" id="WSZK01000012">
    <property type="protein sequence ID" value="MWG33950.1"/>
    <property type="molecule type" value="Genomic_DNA"/>
</dbReference>
<accession>A0A6B0GH88</accession>
<keyword evidence="3" id="KW-1185">Reference proteome</keyword>
<protein>
    <recommendedName>
        <fullName evidence="4">DUF998 domain-containing protein</fullName>
    </recommendedName>
</protein>
<feature type="transmembrane region" description="Helical" evidence="1">
    <location>
        <begin position="176"/>
        <end position="198"/>
    </location>
</feature>
<keyword evidence="1" id="KW-1133">Transmembrane helix</keyword>
<keyword evidence="1" id="KW-0812">Transmembrane</keyword>
<dbReference type="Proteomes" id="UP000451471">
    <property type="component" value="Unassembled WGS sequence"/>
</dbReference>
<sequence>MTEASTRRWQSLERWSPTMYLLAGGLLVGYAALNGLAAFSDIIFVPVEDVVGPAGFVFGFLGALGLSRRLAERRSKLACVGIICVSLGAVGFSVILLQGLAVVVGMASTSDPGVSLFLVTVGMVPGYLLLGAACLRATVYPRIVGLLLVVPAVAYTTMLLGAILFVQFGLSSESTLAMSAFAISSAQAVAHVGLGYTLRATASPDEREAPATGVTVG</sequence>
<feature type="transmembrane region" description="Helical" evidence="1">
    <location>
        <begin position="79"/>
        <end position="107"/>
    </location>
</feature>
<dbReference type="OrthoDB" id="386885at2157"/>
<name>A0A6B0GH88_9EURY</name>
<keyword evidence="1" id="KW-0472">Membrane</keyword>
<evidence type="ECO:0000313" key="3">
    <source>
        <dbReference type="Proteomes" id="UP000451471"/>
    </source>
</evidence>
<evidence type="ECO:0008006" key="4">
    <source>
        <dbReference type="Google" id="ProtNLM"/>
    </source>
</evidence>
<comment type="caution">
    <text evidence="2">The sequence shown here is derived from an EMBL/GenBank/DDBJ whole genome shotgun (WGS) entry which is preliminary data.</text>
</comment>
<organism evidence="2 3">
    <name type="scientific">Halomarina oriensis</name>
    <dbReference type="NCBI Taxonomy" id="671145"/>
    <lineage>
        <taxon>Archaea</taxon>
        <taxon>Methanobacteriati</taxon>
        <taxon>Methanobacteriota</taxon>
        <taxon>Stenosarchaea group</taxon>
        <taxon>Halobacteria</taxon>
        <taxon>Halobacteriales</taxon>
        <taxon>Natronomonadaceae</taxon>
        <taxon>Halomarina</taxon>
    </lineage>
</organism>
<feature type="transmembrane region" description="Helical" evidence="1">
    <location>
        <begin position="113"/>
        <end position="135"/>
    </location>
</feature>